<dbReference type="Ensembl" id="ENSORLT00000021123.2">
    <property type="protein sequence ID" value="ENSORLP00000021122.2"/>
    <property type="gene ID" value="ENSORLG00000016889.2"/>
</dbReference>
<dbReference type="Pfam" id="PF13384">
    <property type="entry name" value="HTH_23"/>
    <property type="match status" value="1"/>
</dbReference>
<dbReference type="Bgee" id="ENSORLG00000016889">
    <property type="expression patterns" value="Expressed in mesonephros and 10 other cell types or tissues"/>
</dbReference>
<reference evidence="3" key="2">
    <citation type="submission" date="2025-08" db="UniProtKB">
        <authorList>
            <consortium name="Ensembl"/>
        </authorList>
    </citation>
    <scope>IDENTIFICATION</scope>
    <source>
        <strain evidence="3">Hd-rR</strain>
    </source>
</reference>
<dbReference type="PANTHER" id="PTHR23022">
    <property type="entry name" value="TRANSPOSABLE ELEMENT-RELATED"/>
    <property type="match status" value="1"/>
</dbReference>
<dbReference type="GeneTree" id="ENSGT01140000282497"/>
<name>H2MQU8_ORYLA</name>
<dbReference type="Proteomes" id="UP000001038">
    <property type="component" value="Chromosome 7"/>
</dbReference>
<dbReference type="STRING" id="8090.ENSORLP00000021122"/>
<dbReference type="InterPro" id="IPR052338">
    <property type="entry name" value="Transposase_5"/>
</dbReference>
<accession>H2MQU8</accession>
<dbReference type="InParanoid" id="H2MQU8"/>
<evidence type="ECO:0000313" key="3">
    <source>
        <dbReference type="Ensembl" id="ENSORLP00000021122.2"/>
    </source>
</evidence>
<dbReference type="GO" id="GO:0003676">
    <property type="term" value="F:nucleic acid binding"/>
    <property type="evidence" value="ECO:0007669"/>
    <property type="project" value="InterPro"/>
</dbReference>
<dbReference type="SUPFAM" id="SSF46689">
    <property type="entry name" value="Homeodomain-like"/>
    <property type="match status" value="1"/>
</dbReference>
<dbReference type="InterPro" id="IPR038717">
    <property type="entry name" value="Tc1-like_DDE_dom"/>
</dbReference>
<evidence type="ECO:0000259" key="2">
    <source>
        <dbReference type="Pfam" id="PF13358"/>
    </source>
</evidence>
<reference evidence="3" key="3">
    <citation type="submission" date="2025-09" db="UniProtKB">
        <authorList>
            <consortium name="Ensembl"/>
        </authorList>
    </citation>
    <scope>IDENTIFICATION</scope>
    <source>
        <strain evidence="3">Hd-rR</strain>
    </source>
</reference>
<dbReference type="AlphaFoldDB" id="H2MQU8"/>
<dbReference type="PANTHER" id="PTHR23022:SF135">
    <property type="entry name" value="SI:DKEY-77F5.3"/>
    <property type="match status" value="1"/>
</dbReference>
<dbReference type="HOGENOM" id="CLU_033666_0_4_1"/>
<dbReference type="eggNOG" id="ENOG502QUTZ">
    <property type="taxonomic scope" value="Eukaryota"/>
</dbReference>
<proteinExistence type="predicted"/>
<evidence type="ECO:0000313" key="4">
    <source>
        <dbReference type="Proteomes" id="UP000001038"/>
    </source>
</evidence>
<feature type="region of interest" description="Disordered" evidence="1">
    <location>
        <begin position="1"/>
        <end position="26"/>
    </location>
</feature>
<sequence length="408" mass="45515">MVGRTPQWKGGGGGSSKIAQGSMNTERSHFGKTKVLSPCHMMHPILDYSLTCEQLLINQLVGVSKKNPSTPGLHINCNLTSDNMPKIHPETKALIIKRLKTRSTAEVADTFNVSQRQVQRIRKRFEETRDVVDKPRSGRPHKTTAQEDRLLVGKSKASPFSPAAELHQAWSPQAPVSTRTVCRVLSENGLHGPSSAQKPALNKRQLKKTCGICQGPEPAKRMDAGKVADGGDESSVELHHRKPTGARMDSRFTQKTFKFGGRKIMVRGYILYGGVRNICRVEGNINSLKYQEVLATSSIPNHKRGQILQQDGAPSHTSISTSKFLKAKKMKVLQDRPAQSPDMNIIEHVWGRMKEGAWKTKPKNLDELWEAWKTAFFAIPDDFIHKLYESLSNRMDAVLQAPGSHTRY</sequence>
<feature type="domain" description="Tc1-like transposase DDE" evidence="2">
    <location>
        <begin position="232"/>
        <end position="368"/>
    </location>
</feature>
<protein>
    <recommendedName>
        <fullName evidence="2">Tc1-like transposase DDE domain-containing protein</fullName>
    </recommendedName>
</protein>
<reference evidence="3 4" key="1">
    <citation type="journal article" date="2007" name="Nature">
        <title>The medaka draft genome and insights into vertebrate genome evolution.</title>
        <authorList>
            <person name="Kasahara M."/>
            <person name="Naruse K."/>
            <person name="Sasaki S."/>
            <person name="Nakatani Y."/>
            <person name="Qu W."/>
            <person name="Ahsan B."/>
            <person name="Yamada T."/>
            <person name="Nagayasu Y."/>
            <person name="Doi K."/>
            <person name="Kasai Y."/>
            <person name="Jindo T."/>
            <person name="Kobayashi D."/>
            <person name="Shimada A."/>
            <person name="Toyoda A."/>
            <person name="Kuroki Y."/>
            <person name="Fujiyama A."/>
            <person name="Sasaki T."/>
            <person name="Shimizu A."/>
            <person name="Asakawa S."/>
            <person name="Shimizu N."/>
            <person name="Hashimoto S."/>
            <person name="Yang J."/>
            <person name="Lee Y."/>
            <person name="Matsushima K."/>
            <person name="Sugano S."/>
            <person name="Sakaizumi M."/>
            <person name="Narita T."/>
            <person name="Ohishi K."/>
            <person name="Haga S."/>
            <person name="Ohta F."/>
            <person name="Nomoto H."/>
            <person name="Nogata K."/>
            <person name="Morishita T."/>
            <person name="Endo T."/>
            <person name="Shin-I T."/>
            <person name="Takeda H."/>
            <person name="Morishita S."/>
            <person name="Kohara Y."/>
        </authorList>
    </citation>
    <scope>NUCLEOTIDE SEQUENCE [LARGE SCALE GENOMIC DNA]</scope>
    <source>
        <strain evidence="3 4">Hd-rR</strain>
    </source>
</reference>
<organism evidence="3 4">
    <name type="scientific">Oryzias latipes</name>
    <name type="common">Japanese rice fish</name>
    <name type="synonym">Japanese killifish</name>
    <dbReference type="NCBI Taxonomy" id="8090"/>
    <lineage>
        <taxon>Eukaryota</taxon>
        <taxon>Metazoa</taxon>
        <taxon>Chordata</taxon>
        <taxon>Craniata</taxon>
        <taxon>Vertebrata</taxon>
        <taxon>Euteleostomi</taxon>
        <taxon>Actinopterygii</taxon>
        <taxon>Neopterygii</taxon>
        <taxon>Teleostei</taxon>
        <taxon>Neoteleostei</taxon>
        <taxon>Acanthomorphata</taxon>
        <taxon>Ovalentaria</taxon>
        <taxon>Atherinomorphae</taxon>
        <taxon>Beloniformes</taxon>
        <taxon>Adrianichthyidae</taxon>
        <taxon>Oryziinae</taxon>
        <taxon>Oryzias</taxon>
    </lineage>
</organism>
<dbReference type="InterPro" id="IPR009057">
    <property type="entry name" value="Homeodomain-like_sf"/>
</dbReference>
<dbReference type="Pfam" id="PF13358">
    <property type="entry name" value="DDE_3"/>
    <property type="match status" value="1"/>
</dbReference>
<dbReference type="Gene3D" id="3.30.420.10">
    <property type="entry name" value="Ribonuclease H-like superfamily/Ribonuclease H"/>
    <property type="match status" value="1"/>
</dbReference>
<keyword evidence="4" id="KW-1185">Reference proteome</keyword>
<dbReference type="InterPro" id="IPR036397">
    <property type="entry name" value="RNaseH_sf"/>
</dbReference>
<evidence type="ECO:0000256" key="1">
    <source>
        <dbReference type="SAM" id="MobiDB-lite"/>
    </source>
</evidence>